<name>A0ABY4HRL1_9FLAO</name>
<gene>
    <name evidence="1" type="ORF">LXD69_04760</name>
</gene>
<protein>
    <submittedName>
        <fullName evidence="1">Uncharacterized protein</fullName>
    </submittedName>
</protein>
<proteinExistence type="predicted"/>
<organism evidence="1 2">
    <name type="scientific">Flavobacterium sediminilitoris</name>
    <dbReference type="NCBI Taxonomy" id="2024526"/>
    <lineage>
        <taxon>Bacteria</taxon>
        <taxon>Pseudomonadati</taxon>
        <taxon>Bacteroidota</taxon>
        <taxon>Flavobacteriia</taxon>
        <taxon>Flavobacteriales</taxon>
        <taxon>Flavobacteriaceae</taxon>
        <taxon>Flavobacterium</taxon>
    </lineage>
</organism>
<reference evidence="1" key="1">
    <citation type="submission" date="2021-12" db="EMBL/GenBank/DDBJ databases">
        <authorList>
            <person name="Cha I.-T."/>
            <person name="Lee K.-E."/>
            <person name="Park S.-J."/>
        </authorList>
    </citation>
    <scope>NUCLEOTIDE SEQUENCE</scope>
    <source>
        <strain evidence="1">YSM-43</strain>
    </source>
</reference>
<dbReference type="RefSeq" id="WP_045970552.1">
    <property type="nucleotide sequence ID" value="NZ_CP090145.1"/>
</dbReference>
<evidence type="ECO:0000313" key="1">
    <source>
        <dbReference type="EMBL" id="UOX34822.1"/>
    </source>
</evidence>
<accession>A0ABY4HRL1</accession>
<reference evidence="1" key="2">
    <citation type="submission" date="2022-04" db="EMBL/GenBank/DDBJ databases">
        <title>Complete Genome Sequence of Flavobacterium sediminilitoris YSM-43, Isolated from a Tidal Sediment.</title>
        <authorList>
            <person name="Lee P.A."/>
        </authorList>
    </citation>
    <scope>NUCLEOTIDE SEQUENCE</scope>
    <source>
        <strain evidence="1">YSM-43</strain>
    </source>
</reference>
<evidence type="ECO:0000313" key="2">
    <source>
        <dbReference type="Proteomes" id="UP000830454"/>
    </source>
</evidence>
<sequence>MTTDYPFKKIQVKVSLKENNDPSAQIVSIEVGYPDSNGNYSWKSSSRLLDNKSLLFLKTKSKSGNEIDSIVPSTWYDISDKSKSFVFDFVKNEIPSKIKIREQIISVKNTNEIKEYDLLETDETFSISNLEITISEKVIGTD</sequence>
<dbReference type="EMBL" id="CP090145">
    <property type="protein sequence ID" value="UOX34822.1"/>
    <property type="molecule type" value="Genomic_DNA"/>
</dbReference>
<keyword evidence="2" id="KW-1185">Reference proteome</keyword>
<dbReference type="Proteomes" id="UP000830454">
    <property type="component" value="Chromosome"/>
</dbReference>